<name>A0A6P1STF4_9RHOB</name>
<dbReference type="SUPFAM" id="SSF55920">
    <property type="entry name" value="Creatinase/aminopeptidase"/>
    <property type="match status" value="1"/>
</dbReference>
<dbReference type="PANTHER" id="PTHR46112:SF2">
    <property type="entry name" value="XAA-PRO AMINOPEPTIDASE P-RELATED"/>
    <property type="match status" value="1"/>
</dbReference>
<dbReference type="SUPFAM" id="SSF53092">
    <property type="entry name" value="Creatinase/prolidase N-terminal domain"/>
    <property type="match status" value="1"/>
</dbReference>
<dbReference type="InterPro" id="IPR000587">
    <property type="entry name" value="Creatinase_N"/>
</dbReference>
<keyword evidence="4" id="KW-1185">Reference proteome</keyword>
<dbReference type="EMBL" id="CP046620">
    <property type="protein sequence ID" value="QHQ33708.1"/>
    <property type="molecule type" value="Genomic_DNA"/>
</dbReference>
<gene>
    <name evidence="3" type="ORF">GO499_00205</name>
</gene>
<dbReference type="Gene3D" id="3.40.350.10">
    <property type="entry name" value="Creatinase/prolidase N-terminal domain"/>
    <property type="match status" value="1"/>
</dbReference>
<reference evidence="3 4" key="1">
    <citation type="submission" date="2019-12" db="EMBL/GenBank/DDBJ databases">
        <title>Complete genome sequence of Algicella marina strain 9Alg 56(T) isolated from the red alga Tichocarpus crinitus.</title>
        <authorList>
            <person name="Kim S.-G."/>
            <person name="Nedashkovskaya O.I."/>
        </authorList>
    </citation>
    <scope>NUCLEOTIDE SEQUENCE [LARGE SCALE GENOMIC DNA]</scope>
    <source>
        <strain evidence="3 4">9Alg 56</strain>
    </source>
</reference>
<proteinExistence type="predicted"/>
<evidence type="ECO:0000313" key="3">
    <source>
        <dbReference type="EMBL" id="QHQ33708.1"/>
    </source>
</evidence>
<dbReference type="CDD" id="cd01066">
    <property type="entry name" value="APP_MetAP"/>
    <property type="match status" value="1"/>
</dbReference>
<sequence>MMLHFSEAEFARRRAALDAERRARGLDALLIFAQESMYWLTGYDTFGFCFFQCLIITEADSVLLTRSADLRQAQLTSNIADIRIWPDGADANPAEDLVRLLSELGLHGKRLGVEFDTHGLTAHNYRRLTAAIDRKSELIDASDLVSTLRLVKSEEEIACVRKAAELADTALDVAVATIRPGISEAEVLAAMQAAVLRGGGDYPGNPFIIGSGDHALLCRYSSGRQAIRTQDQVTLEWAGVWRQYHAAMMATPIVGEPTDRQKLLHAAAEEALLACEDTLHPGATMGDVFSAHARTLDAHGLAAHRLKACGYALGTRYAPSWMEHQMFYEDAPTVIRPGMVFFLHMILMDSESGNAMTLGRTSLVGEVGSQPLSGHDTALIVI</sequence>
<dbReference type="PANTHER" id="PTHR46112">
    <property type="entry name" value="AMINOPEPTIDASE"/>
    <property type="match status" value="1"/>
</dbReference>
<accession>A0A6P1STF4</accession>
<dbReference type="AlphaFoldDB" id="A0A6P1STF4"/>
<dbReference type="InterPro" id="IPR000994">
    <property type="entry name" value="Pept_M24"/>
</dbReference>
<dbReference type="KEGG" id="amaq:GO499_00205"/>
<dbReference type="Proteomes" id="UP000464495">
    <property type="component" value="Chromosome"/>
</dbReference>
<organism evidence="3 4">
    <name type="scientific">Algicella marina</name>
    <dbReference type="NCBI Taxonomy" id="2683284"/>
    <lineage>
        <taxon>Bacteria</taxon>
        <taxon>Pseudomonadati</taxon>
        <taxon>Pseudomonadota</taxon>
        <taxon>Alphaproteobacteria</taxon>
        <taxon>Rhodobacterales</taxon>
        <taxon>Paracoccaceae</taxon>
        <taxon>Algicella</taxon>
    </lineage>
</organism>
<protein>
    <submittedName>
        <fullName evidence="3">M24 family metallopeptidase</fullName>
    </submittedName>
</protein>
<evidence type="ECO:0000313" key="4">
    <source>
        <dbReference type="Proteomes" id="UP000464495"/>
    </source>
</evidence>
<feature type="domain" description="Peptidase M24" evidence="1">
    <location>
        <begin position="159"/>
        <end position="348"/>
    </location>
</feature>
<dbReference type="Pfam" id="PF00557">
    <property type="entry name" value="Peptidase_M24"/>
    <property type="match status" value="1"/>
</dbReference>
<dbReference type="InterPro" id="IPR029149">
    <property type="entry name" value="Creatin/AminoP/Spt16_N"/>
</dbReference>
<dbReference type="Pfam" id="PF01321">
    <property type="entry name" value="Creatinase_N"/>
    <property type="match status" value="1"/>
</dbReference>
<evidence type="ECO:0000259" key="2">
    <source>
        <dbReference type="Pfam" id="PF01321"/>
    </source>
</evidence>
<dbReference type="Gene3D" id="3.90.230.10">
    <property type="entry name" value="Creatinase/methionine aminopeptidase superfamily"/>
    <property type="match status" value="1"/>
</dbReference>
<dbReference type="InterPro" id="IPR050659">
    <property type="entry name" value="Peptidase_M24B"/>
</dbReference>
<dbReference type="InterPro" id="IPR036005">
    <property type="entry name" value="Creatinase/aminopeptidase-like"/>
</dbReference>
<feature type="domain" description="Creatinase N-terminal" evidence="2">
    <location>
        <begin position="13"/>
        <end position="151"/>
    </location>
</feature>
<evidence type="ECO:0000259" key="1">
    <source>
        <dbReference type="Pfam" id="PF00557"/>
    </source>
</evidence>